<protein>
    <submittedName>
        <fullName evidence="2">Uncharacterized protein</fullName>
    </submittedName>
</protein>
<evidence type="ECO:0000256" key="1">
    <source>
        <dbReference type="SAM" id="MobiDB-lite"/>
    </source>
</evidence>
<accession>A0A2Z7BHJ8</accession>
<dbReference type="Proteomes" id="UP000250235">
    <property type="component" value="Unassembled WGS sequence"/>
</dbReference>
<dbReference type="AlphaFoldDB" id="A0A2Z7BHJ8"/>
<organism evidence="2 3">
    <name type="scientific">Dorcoceras hygrometricum</name>
    <dbReference type="NCBI Taxonomy" id="472368"/>
    <lineage>
        <taxon>Eukaryota</taxon>
        <taxon>Viridiplantae</taxon>
        <taxon>Streptophyta</taxon>
        <taxon>Embryophyta</taxon>
        <taxon>Tracheophyta</taxon>
        <taxon>Spermatophyta</taxon>
        <taxon>Magnoliopsida</taxon>
        <taxon>eudicotyledons</taxon>
        <taxon>Gunneridae</taxon>
        <taxon>Pentapetalae</taxon>
        <taxon>asterids</taxon>
        <taxon>lamiids</taxon>
        <taxon>Lamiales</taxon>
        <taxon>Gesneriaceae</taxon>
        <taxon>Didymocarpoideae</taxon>
        <taxon>Trichosporeae</taxon>
        <taxon>Loxocarpinae</taxon>
        <taxon>Dorcoceras</taxon>
    </lineage>
</organism>
<name>A0A2Z7BHJ8_9LAMI</name>
<dbReference type="EMBL" id="KV007462">
    <property type="protein sequence ID" value="KZV31608.1"/>
    <property type="molecule type" value="Genomic_DNA"/>
</dbReference>
<reference evidence="2 3" key="1">
    <citation type="journal article" date="2015" name="Proc. Natl. Acad. Sci. U.S.A.">
        <title>The resurrection genome of Boea hygrometrica: A blueprint for survival of dehydration.</title>
        <authorList>
            <person name="Xiao L."/>
            <person name="Yang G."/>
            <person name="Zhang L."/>
            <person name="Yang X."/>
            <person name="Zhao S."/>
            <person name="Ji Z."/>
            <person name="Zhou Q."/>
            <person name="Hu M."/>
            <person name="Wang Y."/>
            <person name="Chen M."/>
            <person name="Xu Y."/>
            <person name="Jin H."/>
            <person name="Xiao X."/>
            <person name="Hu G."/>
            <person name="Bao F."/>
            <person name="Hu Y."/>
            <person name="Wan P."/>
            <person name="Li L."/>
            <person name="Deng X."/>
            <person name="Kuang T."/>
            <person name="Xiang C."/>
            <person name="Zhu J.K."/>
            <person name="Oliver M.J."/>
            <person name="He Y."/>
        </authorList>
    </citation>
    <scope>NUCLEOTIDE SEQUENCE [LARGE SCALE GENOMIC DNA]</scope>
    <source>
        <strain evidence="3">cv. XS01</strain>
    </source>
</reference>
<keyword evidence="3" id="KW-1185">Reference proteome</keyword>
<gene>
    <name evidence="2" type="ORF">F511_27639</name>
</gene>
<proteinExistence type="predicted"/>
<evidence type="ECO:0000313" key="3">
    <source>
        <dbReference type="Proteomes" id="UP000250235"/>
    </source>
</evidence>
<sequence>MGISLESVRLESVRPVNLIEETGRCSSWNSEGTPKLIDQRTSKLERDIITGARFVKRGLYLANSRIARETSSGKTSERKPARKETSWELSCRQKEIEKKQLSTKVDDKIKLEELLKSGLQTRREEESVEHLDEETDSKTRPAQYKPEWRKAGKLVKVNLASVLTIHDEVNNQLISGQSAVDSDLDSQAVDSDLDSVQSTQLVNSQTVNPALDRSTQLWIGQLSSGPVNSDLATKIQIW</sequence>
<evidence type="ECO:0000313" key="2">
    <source>
        <dbReference type="EMBL" id="KZV31608.1"/>
    </source>
</evidence>
<feature type="region of interest" description="Disordered" evidence="1">
    <location>
        <begin position="122"/>
        <end position="141"/>
    </location>
</feature>